<protein>
    <submittedName>
        <fullName evidence="1">Cardiolipin synthase</fullName>
    </submittedName>
</protein>
<name>A0ACB5RG76_9CLOT</name>
<reference evidence="1" key="1">
    <citation type="journal article" date="2025" name="Int. J. Syst. Evol. Microbiol.">
        <title>Inconstantimicrobium mannanitabidum sp. nov., a novel member of the family Clostridiaceae isolated from anoxic soil under the treatment of reductive soil disinfestation.</title>
        <authorList>
            <person name="Ueki A."/>
            <person name="Tonouchi A."/>
            <person name="Honma S."/>
            <person name="Kaku N."/>
            <person name="Ueki K."/>
        </authorList>
    </citation>
    <scope>NUCLEOTIDE SEQUENCE</scope>
    <source>
        <strain evidence="1">TW13</strain>
    </source>
</reference>
<dbReference type="EMBL" id="BROD01000001">
    <property type="protein sequence ID" value="GKX68087.1"/>
    <property type="molecule type" value="Genomic_DNA"/>
</dbReference>
<proteinExistence type="predicted"/>
<sequence length="478" mass="55028">MTVVIIIFFITFIINLILGITIVILERQQPAKTIAWLLILLTLPPIGLILYIFLGRNWKISRLKDSSNTEAINTLVDSVIQNFPDKQYTPLIALLANNSHSPIFVNNEITIFKDGIEKFAVLKKELLKAKHHIHLEYYIFRDDSLGNEIKDILIKKSLEGVKVRFIIDKVGSSKLKRRTINELKNAGIELIIYTYILAPLVKWINTQINYRDHRKLVVIDGRIGFIGGINIGDEYIGKSKLGYWRDTHIMVKGDFVLGLQDAFFNDFKNIQKANTGLNFYEKDYLSYFPPSITAEKNYMQLVKSGPNSEFPSIMHGMIKMISMATKYVYISTPYFIPSESIMDALVLASLSGVEIKIIFPEKADHFLVNRASRSYLAELLRCGAKVYFYDSKNFIHSKTLTVDGMLATLGTANMDRRSFELNYELNAVIYDKKTTQKLDMLFIEDLKKCREFTLKEYENQNFFKKFIDSFARIFSALL</sequence>
<organism evidence="1 2">
    <name type="scientific">Inconstantimicrobium mannanitabidum</name>
    <dbReference type="NCBI Taxonomy" id="1604901"/>
    <lineage>
        <taxon>Bacteria</taxon>
        <taxon>Bacillati</taxon>
        <taxon>Bacillota</taxon>
        <taxon>Clostridia</taxon>
        <taxon>Eubacteriales</taxon>
        <taxon>Clostridiaceae</taxon>
        <taxon>Inconstantimicrobium</taxon>
    </lineage>
</organism>
<keyword evidence="2" id="KW-1185">Reference proteome</keyword>
<comment type="caution">
    <text evidence="1">The sequence shown here is derived from an EMBL/GenBank/DDBJ whole genome shotgun (WGS) entry which is preliminary data.</text>
</comment>
<dbReference type="Proteomes" id="UP001058074">
    <property type="component" value="Unassembled WGS sequence"/>
</dbReference>
<evidence type="ECO:0000313" key="1">
    <source>
        <dbReference type="EMBL" id="GKX68087.1"/>
    </source>
</evidence>
<gene>
    <name evidence="1" type="ORF">rsdtw13_33450</name>
</gene>
<accession>A0ACB5RG76</accession>
<evidence type="ECO:0000313" key="2">
    <source>
        <dbReference type="Proteomes" id="UP001058074"/>
    </source>
</evidence>